<dbReference type="EC" id="5.3.1.23" evidence="3"/>
<dbReference type="EMBL" id="CADCUZ010000005">
    <property type="protein sequence ID" value="CAA9390376.1"/>
    <property type="molecule type" value="Genomic_DNA"/>
</dbReference>
<dbReference type="PANTHER" id="PTHR43475">
    <property type="entry name" value="METHYLTHIORIBOSE-1-PHOSPHATE ISOMERASE"/>
    <property type="match status" value="1"/>
</dbReference>
<dbReference type="FunFam" id="1.20.120.420:FF:000003">
    <property type="entry name" value="Methylthioribose-1-phosphate isomerase"/>
    <property type="match status" value="1"/>
</dbReference>
<keyword evidence="3" id="KW-0028">Amino-acid biosynthesis</keyword>
<feature type="binding site" evidence="3">
    <location>
        <begin position="286"/>
        <end position="287"/>
    </location>
    <ligand>
        <name>substrate</name>
    </ligand>
</feature>
<dbReference type="AlphaFoldDB" id="A0A6J4NKE2"/>
<dbReference type="SUPFAM" id="SSF100950">
    <property type="entry name" value="NagB/RpiA/CoA transferase-like"/>
    <property type="match status" value="1"/>
</dbReference>
<dbReference type="PANTHER" id="PTHR43475:SF1">
    <property type="entry name" value="METHYLTHIORIBOSE-1-PHOSPHATE ISOMERASE"/>
    <property type="match status" value="1"/>
</dbReference>
<feature type="binding site" evidence="3">
    <location>
        <begin position="90"/>
        <end position="92"/>
    </location>
    <ligand>
        <name>substrate</name>
    </ligand>
</feature>
<dbReference type="NCBIfam" id="TIGR00524">
    <property type="entry name" value="eIF-2B_rel"/>
    <property type="match status" value="1"/>
</dbReference>
<dbReference type="InterPro" id="IPR000649">
    <property type="entry name" value="IF-2B-related"/>
</dbReference>
<dbReference type="HAMAP" id="MF_01678">
    <property type="entry name" value="Salvage_MtnA"/>
    <property type="match status" value="1"/>
</dbReference>
<comment type="function">
    <text evidence="3">Catalyzes the interconversion of methylthioribose-1-phosphate (MTR-1-P) into methylthioribulose-1-phosphate (MTRu-1-P).</text>
</comment>
<dbReference type="NCBIfam" id="NF004326">
    <property type="entry name" value="PRK05720.1"/>
    <property type="match status" value="1"/>
</dbReference>
<dbReference type="InterPro" id="IPR037171">
    <property type="entry name" value="NagB/RpiA_transferase-like"/>
</dbReference>
<protein>
    <recommendedName>
        <fullName evidence="3">Methylthioribose-1-phosphate isomerase</fullName>
        <shortName evidence="3">M1Pi</shortName>
        <shortName evidence="3">MTR-1-P isomerase</shortName>
        <ecNumber evidence="3">5.3.1.23</ecNumber>
    </recommendedName>
    <alternativeName>
        <fullName evidence="3">S-methyl-5-thioribose-1-phosphate isomerase</fullName>
    </alternativeName>
</protein>
<dbReference type="InterPro" id="IPR011559">
    <property type="entry name" value="Initiation_fac_2B_a/b/d"/>
</dbReference>
<dbReference type="InterPro" id="IPR005251">
    <property type="entry name" value="IF-M1Pi"/>
</dbReference>
<comment type="pathway">
    <text evidence="3">Amino-acid biosynthesis; L-methionine biosynthesis via salvage pathway; L-methionine from S-methyl-5-thio-alpha-D-ribose 1-phosphate: step 1/6.</text>
</comment>
<keyword evidence="1 3" id="KW-0413">Isomerase</keyword>
<dbReference type="GO" id="GO:0046523">
    <property type="term" value="F:S-methyl-5-thioribose-1-phosphate isomerase activity"/>
    <property type="evidence" value="ECO:0007669"/>
    <property type="project" value="UniProtKB-UniRule"/>
</dbReference>
<sequence length="399" mass="41683">MFPVGTGRRRVTPRVSRPVGARALRLPVGRRRCYIPPVGFLWEGDGVRTIDWADGRIRIIDQTRLPAEEAIISLESVEEVAEAISSLRVRGAPALGVAGALGVALAARLAQESGEDVDEAISRAASLLASTRPTAVNLKWGIDRIKGSYEPTRPGAVDELVERARAMVAEDEKINRLIGEVGADLLSEGSRVLTHCNAGALACVAHGTALSIVEVGHERGLISGVTATETRPLLQGSRLTAWELGRMGIEHRVTIDSGAAGLIASGEIDVVITGADRVAANGDVANKVGTYALALAAHANGVPFVVAAPLSTIDLDTPDGNSIPIEQRSASEVLEVNGTRVAPEGTQAYNPAFDVTPASLVTAIVTEVGTIRPGEDDLRDLVESARETPGGGPSVGVRP</sequence>
<dbReference type="FunFam" id="3.40.50.10470:FF:000006">
    <property type="entry name" value="Methylthioribose-1-phosphate isomerase"/>
    <property type="match status" value="1"/>
</dbReference>
<accession>A0A6J4NKE2</accession>
<evidence type="ECO:0000313" key="4">
    <source>
        <dbReference type="EMBL" id="CAA9390376.1"/>
    </source>
</evidence>
<evidence type="ECO:0000256" key="3">
    <source>
        <dbReference type="HAMAP-Rule" id="MF_01678"/>
    </source>
</evidence>
<dbReference type="Gene3D" id="1.20.120.420">
    <property type="entry name" value="translation initiation factor eif-2b, domain 1"/>
    <property type="match status" value="1"/>
</dbReference>
<reference evidence="4" key="1">
    <citation type="submission" date="2020-02" db="EMBL/GenBank/DDBJ databases">
        <authorList>
            <person name="Meier V. D."/>
        </authorList>
    </citation>
    <scope>NUCLEOTIDE SEQUENCE</scope>
    <source>
        <strain evidence="4">AVDCRST_MAG55</strain>
    </source>
</reference>
<evidence type="ECO:0000256" key="2">
    <source>
        <dbReference type="ARBA" id="ARBA00052401"/>
    </source>
</evidence>
<dbReference type="UniPathway" id="UPA00904">
    <property type="reaction ID" value="UER00874"/>
</dbReference>
<gene>
    <name evidence="3" type="primary">mtnA</name>
    <name evidence="4" type="ORF">AVDCRST_MAG55-58</name>
</gene>
<feature type="binding site" evidence="3">
    <location>
        <position position="132"/>
    </location>
    <ligand>
        <name>substrate</name>
    </ligand>
</feature>
<dbReference type="NCBIfam" id="TIGR00512">
    <property type="entry name" value="salvage_mtnA"/>
    <property type="match status" value="1"/>
</dbReference>
<evidence type="ECO:0000256" key="1">
    <source>
        <dbReference type="ARBA" id="ARBA00023235"/>
    </source>
</evidence>
<comment type="similarity">
    <text evidence="3">Belongs to the EIF-2B alpha/beta/delta subunits family. MtnA subfamily.</text>
</comment>
<keyword evidence="3" id="KW-0486">Methionine biosynthesis</keyword>
<dbReference type="InterPro" id="IPR042529">
    <property type="entry name" value="IF_2B-like_C"/>
</dbReference>
<name>A0A6J4NKE2_9ACTN</name>
<proteinExistence type="inferred from homology"/>
<feature type="binding site" evidence="3">
    <location>
        <position position="235"/>
    </location>
    <ligand>
        <name>substrate</name>
    </ligand>
</feature>
<dbReference type="GO" id="GO:0019509">
    <property type="term" value="P:L-methionine salvage from methylthioadenosine"/>
    <property type="evidence" value="ECO:0007669"/>
    <property type="project" value="UniProtKB-UniRule"/>
</dbReference>
<dbReference type="InterPro" id="IPR027363">
    <property type="entry name" value="M1Pi_N"/>
</dbReference>
<feature type="active site" description="Proton donor" evidence="3">
    <location>
        <position position="276"/>
    </location>
</feature>
<comment type="catalytic activity">
    <reaction evidence="2 3">
        <text>5-(methylsulfanyl)-alpha-D-ribose 1-phosphate = 5-(methylsulfanyl)-D-ribulose 1-phosphate</text>
        <dbReference type="Rhea" id="RHEA:19989"/>
        <dbReference type="ChEBI" id="CHEBI:58533"/>
        <dbReference type="ChEBI" id="CHEBI:58548"/>
        <dbReference type="EC" id="5.3.1.23"/>
    </reaction>
</comment>
<organism evidence="4">
    <name type="scientific">uncultured Rubrobacteraceae bacterium</name>
    <dbReference type="NCBI Taxonomy" id="349277"/>
    <lineage>
        <taxon>Bacteria</taxon>
        <taxon>Bacillati</taxon>
        <taxon>Actinomycetota</taxon>
        <taxon>Rubrobacteria</taxon>
        <taxon>Rubrobacterales</taxon>
        <taxon>Rubrobacteraceae</taxon>
        <taxon>environmental samples</taxon>
    </lineage>
</organism>
<dbReference type="Gene3D" id="3.40.50.10470">
    <property type="entry name" value="Translation initiation factor eif-2b, domain 2"/>
    <property type="match status" value="1"/>
</dbReference>
<dbReference type="Pfam" id="PF01008">
    <property type="entry name" value="IF-2B"/>
    <property type="match status" value="1"/>
</dbReference>
<feature type="site" description="Transition state stabilizer" evidence="3">
    <location>
        <position position="196"/>
    </location>
</feature>